<dbReference type="Proteomes" id="UP000738126">
    <property type="component" value="Unassembled WGS sequence"/>
</dbReference>
<proteinExistence type="predicted"/>
<gene>
    <name evidence="1" type="ORF">CKO13_12125</name>
</gene>
<protein>
    <recommendedName>
        <fullName evidence="3">Flagellar protein FlaG</fullName>
    </recommendedName>
</protein>
<comment type="caution">
    <text evidence="1">The sequence shown here is derived from an EMBL/GenBank/DDBJ whole genome shotgun (WGS) entry which is preliminary data.</text>
</comment>
<accession>A0ABS1E9N8</accession>
<dbReference type="InterPro" id="IPR035924">
    <property type="entry name" value="FlaG-like_sf"/>
</dbReference>
<name>A0ABS1E9N8_9GAMM</name>
<dbReference type="PANTHER" id="PTHR37166">
    <property type="entry name" value="PROTEIN FLAG"/>
    <property type="match status" value="1"/>
</dbReference>
<dbReference type="SUPFAM" id="SSF160214">
    <property type="entry name" value="FlaG-like"/>
    <property type="match status" value="1"/>
</dbReference>
<dbReference type="EMBL" id="NRSH01000258">
    <property type="protein sequence ID" value="MBK1727737.1"/>
    <property type="molecule type" value="Genomic_DNA"/>
</dbReference>
<organism evidence="1 2">
    <name type="scientific">Halorhodospira neutriphila</name>
    <dbReference type="NCBI Taxonomy" id="168379"/>
    <lineage>
        <taxon>Bacteria</taxon>
        <taxon>Pseudomonadati</taxon>
        <taxon>Pseudomonadota</taxon>
        <taxon>Gammaproteobacteria</taxon>
        <taxon>Chromatiales</taxon>
        <taxon>Ectothiorhodospiraceae</taxon>
        <taxon>Halorhodospira</taxon>
    </lineage>
</organism>
<reference evidence="1 2" key="1">
    <citation type="journal article" date="2020" name="Microorganisms">
        <title>Osmotic Adaptation and Compatible Solute Biosynthesis of Phototrophic Bacteria as Revealed from Genome Analyses.</title>
        <authorList>
            <person name="Imhoff J.F."/>
            <person name="Rahn T."/>
            <person name="Kunzel S."/>
            <person name="Keller A."/>
            <person name="Neulinger S.C."/>
        </authorList>
    </citation>
    <scope>NUCLEOTIDE SEQUENCE [LARGE SCALE GENOMIC DNA]</scope>
    <source>
        <strain evidence="1 2">DSM 15116</strain>
    </source>
</reference>
<evidence type="ECO:0000313" key="2">
    <source>
        <dbReference type="Proteomes" id="UP000738126"/>
    </source>
</evidence>
<dbReference type="PANTHER" id="PTHR37166:SF1">
    <property type="entry name" value="PROTEIN FLAG"/>
    <property type="match status" value="1"/>
</dbReference>
<sequence length="87" mass="10011">MESLTPLERHRAEDPEALAKAVERLEDVSRRIGRELEFQVDEETGRTVVTVYVSGTDEVVRKIPPEEMLELAERMEEVRGLLFNDQA</sequence>
<evidence type="ECO:0000313" key="1">
    <source>
        <dbReference type="EMBL" id="MBK1727737.1"/>
    </source>
</evidence>
<dbReference type="Pfam" id="PF03646">
    <property type="entry name" value="FlaG"/>
    <property type="match status" value="1"/>
</dbReference>
<evidence type="ECO:0008006" key="3">
    <source>
        <dbReference type="Google" id="ProtNLM"/>
    </source>
</evidence>
<dbReference type="Gene3D" id="3.30.160.170">
    <property type="entry name" value="FlaG-like"/>
    <property type="match status" value="1"/>
</dbReference>
<dbReference type="InterPro" id="IPR005186">
    <property type="entry name" value="FlaG"/>
</dbReference>
<keyword evidence="2" id="KW-1185">Reference proteome</keyword>